<gene>
    <name evidence="3" type="ORF">MMF97_09565</name>
</gene>
<name>A0ABS9ZXA3_9SPHI</name>
<keyword evidence="4" id="KW-1185">Reference proteome</keyword>
<keyword evidence="1" id="KW-0732">Signal</keyword>
<evidence type="ECO:0000313" key="4">
    <source>
        <dbReference type="Proteomes" id="UP001165460"/>
    </source>
</evidence>
<dbReference type="Gene3D" id="2.40.128.520">
    <property type="match status" value="1"/>
</dbReference>
<dbReference type="PANTHER" id="PTHR36919">
    <property type="entry name" value="BLR1215 PROTEIN"/>
    <property type="match status" value="1"/>
</dbReference>
<feature type="chain" id="PRO_5046309543" evidence="1">
    <location>
        <begin position="20"/>
        <end position="143"/>
    </location>
</feature>
<proteinExistence type="predicted"/>
<dbReference type="PANTHER" id="PTHR36919:SF2">
    <property type="entry name" value="BLL6627 PROTEIN"/>
    <property type="match status" value="1"/>
</dbReference>
<dbReference type="EMBL" id="JALGBH010000002">
    <property type="protein sequence ID" value="MCJ0742956.1"/>
    <property type="molecule type" value="Genomic_DNA"/>
</dbReference>
<dbReference type="RefSeq" id="WP_243363299.1">
    <property type="nucleotide sequence ID" value="NZ_JALGBH010000002.1"/>
</dbReference>
<dbReference type="Proteomes" id="UP001165460">
    <property type="component" value="Unassembled WGS sequence"/>
</dbReference>
<dbReference type="Pfam" id="PF09917">
    <property type="entry name" value="DUF2147"/>
    <property type="match status" value="1"/>
</dbReference>
<accession>A0ABS9ZXA3</accession>
<evidence type="ECO:0000259" key="2">
    <source>
        <dbReference type="Pfam" id="PF09917"/>
    </source>
</evidence>
<evidence type="ECO:0000313" key="3">
    <source>
        <dbReference type="EMBL" id="MCJ0742956.1"/>
    </source>
</evidence>
<dbReference type="InterPro" id="IPR019223">
    <property type="entry name" value="DUF2147"/>
</dbReference>
<organism evidence="3 4">
    <name type="scientific">Pedobacter montanisoli</name>
    <dbReference type="NCBI Taxonomy" id="2923277"/>
    <lineage>
        <taxon>Bacteria</taxon>
        <taxon>Pseudomonadati</taxon>
        <taxon>Bacteroidota</taxon>
        <taxon>Sphingobacteriia</taxon>
        <taxon>Sphingobacteriales</taxon>
        <taxon>Sphingobacteriaceae</taxon>
        <taxon>Pedobacter</taxon>
    </lineage>
</organism>
<protein>
    <submittedName>
        <fullName evidence="3">DUF2147 domain-containing protein</fullName>
    </submittedName>
</protein>
<comment type="caution">
    <text evidence="3">The sequence shown here is derived from an EMBL/GenBank/DDBJ whole genome shotgun (WGS) entry which is preliminary data.</text>
</comment>
<evidence type="ECO:0000256" key="1">
    <source>
        <dbReference type="SAM" id="SignalP"/>
    </source>
</evidence>
<sequence>MKRAALFLIICLSAFMVSAQSKDDILGKWINPSGEGQIEIYKRGDKYFGKLVWLKEPNDETGKPKKDVKNPKENLRNQSVLGLEILKDFSYENNKWTGGEIYDPKSGKTYSCNMTLKDHNTLNIRGYIGVSLLGRTESWKRVK</sequence>
<feature type="domain" description="DUF2147" evidence="2">
    <location>
        <begin position="27"/>
        <end position="141"/>
    </location>
</feature>
<feature type="signal peptide" evidence="1">
    <location>
        <begin position="1"/>
        <end position="19"/>
    </location>
</feature>
<reference evidence="3" key="1">
    <citation type="submission" date="2022-03" db="EMBL/GenBank/DDBJ databases">
        <authorList>
            <person name="Woo C.Y."/>
        </authorList>
    </citation>
    <scope>NUCLEOTIDE SEQUENCE</scope>
    <source>
        <strain evidence="3">CYS-01</strain>
    </source>
</reference>